<comment type="caution">
    <text evidence="2">The sequence shown here is derived from an EMBL/GenBank/DDBJ whole genome shotgun (WGS) entry which is preliminary data.</text>
</comment>
<accession>A0AAV6LHU7</accession>
<evidence type="ECO:0000313" key="3">
    <source>
        <dbReference type="Proteomes" id="UP000823749"/>
    </source>
</evidence>
<name>A0AAV6LHU7_9ERIC</name>
<dbReference type="SUPFAM" id="SSF54277">
    <property type="entry name" value="CAD &amp; PB1 domains"/>
    <property type="match status" value="1"/>
</dbReference>
<dbReference type="InterPro" id="IPR000270">
    <property type="entry name" value="PB1_dom"/>
</dbReference>
<sequence>MMMMPIHIHGSVDDAHTILLGVPKDYFSPDFKEYIQKEQLNWSRFDGNLVLGDLTFGWVFWSQPQFSFTDNFGNLIRRALQKLISREELDGCLFQFWAATKTSEGRTLLTTQFQPFALGPTFATDARNGFCEYRMGMCREYNNSFYADAECAQEQLGLPGRVFLNQLPESTLDVKYYTLKEYPQRDLALRCEINESWGLPVFEHSSHTCVGVLEIVSLGFEAPFFYDKSILGQMDDIFQEFGLQCFHGYNHYEMEIGDENKARTTAFQELNTVLKTVCEIHNLPFAMTWVPCSACNGLLQGPLLSEAVEYDGYNEDEFDEFIEVIKCSHLGKGGVAGMVLSSPNMLYCSDITQLSLTEYPLVTYAQRLEFRGWFTLCLQSSYTANDIYALEFFLPTRNRCDDNSWTLLSLILGTMEDNFRTFKLASGQELGDLLSVKVMDFQEGQKLHSVQKIQAKGGVMLQLPPDSVAHTKPAFQDADIVTIRVKYENNTIKFRLSLPSRLVALQQEVAKRLDLEAGTYYVRYKDEENELILIACDQDLEDCIHTFKSLGNTSVVVLLELK</sequence>
<dbReference type="Gene3D" id="3.10.20.90">
    <property type="entry name" value="Phosphatidylinositol 3-kinase Catalytic Subunit, Chain A, domain 1"/>
    <property type="match status" value="1"/>
</dbReference>
<keyword evidence="3" id="KW-1185">Reference proteome</keyword>
<organism evidence="2 3">
    <name type="scientific">Rhododendron griersonianum</name>
    <dbReference type="NCBI Taxonomy" id="479676"/>
    <lineage>
        <taxon>Eukaryota</taxon>
        <taxon>Viridiplantae</taxon>
        <taxon>Streptophyta</taxon>
        <taxon>Embryophyta</taxon>
        <taxon>Tracheophyta</taxon>
        <taxon>Spermatophyta</taxon>
        <taxon>Magnoliopsida</taxon>
        <taxon>eudicotyledons</taxon>
        <taxon>Gunneridae</taxon>
        <taxon>Pentapetalae</taxon>
        <taxon>asterids</taxon>
        <taxon>Ericales</taxon>
        <taxon>Ericaceae</taxon>
        <taxon>Ericoideae</taxon>
        <taxon>Rhodoreae</taxon>
        <taxon>Rhododendron</taxon>
    </lineage>
</organism>
<evidence type="ECO:0000313" key="2">
    <source>
        <dbReference type="EMBL" id="KAG5563532.1"/>
    </source>
</evidence>
<dbReference type="InterPro" id="IPR045012">
    <property type="entry name" value="NLP"/>
</dbReference>
<dbReference type="PANTHER" id="PTHR32002:SF77">
    <property type="entry name" value="PROTEIN NLP6-LIKE ISOFORM X1"/>
    <property type="match status" value="1"/>
</dbReference>
<dbReference type="Proteomes" id="UP000823749">
    <property type="component" value="Chromosome 2"/>
</dbReference>
<dbReference type="Pfam" id="PF00564">
    <property type="entry name" value="PB1"/>
    <property type="match status" value="1"/>
</dbReference>
<dbReference type="SMART" id="SM00666">
    <property type="entry name" value="PB1"/>
    <property type="match status" value="1"/>
</dbReference>
<dbReference type="GO" id="GO:0003700">
    <property type="term" value="F:DNA-binding transcription factor activity"/>
    <property type="evidence" value="ECO:0007669"/>
    <property type="project" value="InterPro"/>
</dbReference>
<protein>
    <recommendedName>
        <fullName evidence="1">PB1 domain-containing protein</fullName>
    </recommendedName>
</protein>
<proteinExistence type="predicted"/>
<dbReference type="AlphaFoldDB" id="A0AAV6LHU7"/>
<dbReference type="Pfam" id="PF22922">
    <property type="entry name" value="GAF_NLP"/>
    <property type="match status" value="1"/>
</dbReference>
<dbReference type="EMBL" id="JACTNZ010000002">
    <property type="protein sequence ID" value="KAG5563532.1"/>
    <property type="molecule type" value="Genomic_DNA"/>
</dbReference>
<dbReference type="InterPro" id="IPR055081">
    <property type="entry name" value="NLP1-9_GAF"/>
</dbReference>
<feature type="domain" description="PB1" evidence="1">
    <location>
        <begin position="480"/>
        <end position="562"/>
    </location>
</feature>
<dbReference type="InterPro" id="IPR053793">
    <property type="entry name" value="PB1-like"/>
</dbReference>
<gene>
    <name evidence="2" type="ORF">RHGRI_006088</name>
</gene>
<dbReference type="PANTHER" id="PTHR32002">
    <property type="entry name" value="PROTEIN NLP8"/>
    <property type="match status" value="1"/>
</dbReference>
<dbReference type="PROSITE" id="PS51745">
    <property type="entry name" value="PB1"/>
    <property type="match status" value="1"/>
</dbReference>
<reference evidence="2" key="1">
    <citation type="submission" date="2020-08" db="EMBL/GenBank/DDBJ databases">
        <title>Plant Genome Project.</title>
        <authorList>
            <person name="Zhang R.-G."/>
        </authorList>
    </citation>
    <scope>NUCLEOTIDE SEQUENCE</scope>
    <source>
        <strain evidence="2">WSP0</strain>
        <tissue evidence="2">Leaf</tissue>
    </source>
</reference>
<evidence type="ECO:0000259" key="1">
    <source>
        <dbReference type="PROSITE" id="PS51745"/>
    </source>
</evidence>